<dbReference type="Gene3D" id="3.30.450.20">
    <property type="entry name" value="PAS domain"/>
    <property type="match status" value="1"/>
</dbReference>
<keyword evidence="2" id="KW-1133">Transmembrane helix</keyword>
<feature type="transmembrane region" description="Helical" evidence="2">
    <location>
        <begin position="151"/>
        <end position="170"/>
    </location>
</feature>
<dbReference type="FunFam" id="3.20.20.450:FF:000001">
    <property type="entry name" value="Cyclic di-GMP phosphodiesterase yahA"/>
    <property type="match status" value="1"/>
</dbReference>
<dbReference type="CDD" id="cd01948">
    <property type="entry name" value="EAL"/>
    <property type="match status" value="1"/>
</dbReference>
<dbReference type="InterPro" id="IPR000014">
    <property type="entry name" value="PAS"/>
</dbReference>
<accession>A0A225SMV2</accession>
<dbReference type="InterPro" id="IPR029787">
    <property type="entry name" value="Nucleotide_cyclase"/>
</dbReference>
<evidence type="ECO:0000259" key="5">
    <source>
        <dbReference type="PROSITE" id="PS50887"/>
    </source>
</evidence>
<dbReference type="SUPFAM" id="SSF55785">
    <property type="entry name" value="PYP-like sensor domain (PAS domain)"/>
    <property type="match status" value="1"/>
</dbReference>
<dbReference type="Pfam" id="PF00563">
    <property type="entry name" value="EAL"/>
    <property type="match status" value="1"/>
</dbReference>
<dbReference type="PROSITE" id="PS50883">
    <property type="entry name" value="EAL"/>
    <property type="match status" value="1"/>
</dbReference>
<reference evidence="6 7" key="1">
    <citation type="journal article" date="2010" name="Int. J. Syst. Evol. Microbiol.">
        <title>Reclassification of Herbaspirillum putei as a later heterotypic synonym of Herbaspirillum huttiense, with the description of H. huttiense subsp. huttiense subsp. nov. and H. huttiense subsp. putei subsp. nov., comb. nov., and description of Herbaspirillum aquaticum sp. nov.</title>
        <authorList>
            <person name="Dobritsa A.P."/>
            <person name="Reddy M.C."/>
            <person name="Samadpour M."/>
        </authorList>
    </citation>
    <scope>NUCLEOTIDE SEQUENCE [LARGE SCALE GENOMIC DNA]</scope>
    <source>
        <strain evidence="6 7">IEH 4430</strain>
    </source>
</reference>
<dbReference type="InterPro" id="IPR003660">
    <property type="entry name" value="HAMP_dom"/>
</dbReference>
<dbReference type="InterPro" id="IPR000160">
    <property type="entry name" value="GGDEF_dom"/>
</dbReference>
<name>A0A225SMV2_9BURK</name>
<dbReference type="Gene3D" id="6.10.340.10">
    <property type="match status" value="1"/>
</dbReference>
<dbReference type="Gene3D" id="3.20.20.450">
    <property type="entry name" value="EAL domain"/>
    <property type="match status" value="1"/>
</dbReference>
<keyword evidence="7" id="KW-1185">Reference proteome</keyword>
<feature type="transmembrane region" description="Helical" evidence="2">
    <location>
        <begin position="6"/>
        <end position="31"/>
    </location>
</feature>
<dbReference type="PANTHER" id="PTHR44757">
    <property type="entry name" value="DIGUANYLATE CYCLASE DGCP"/>
    <property type="match status" value="1"/>
</dbReference>
<dbReference type="EMBL" id="NJGV01000027">
    <property type="protein sequence ID" value="OWY32306.1"/>
    <property type="molecule type" value="Genomic_DNA"/>
</dbReference>
<gene>
    <name evidence="6" type="ORF">CEJ45_21700</name>
</gene>
<dbReference type="GO" id="GO:0016020">
    <property type="term" value="C:membrane"/>
    <property type="evidence" value="ECO:0007669"/>
    <property type="project" value="InterPro"/>
</dbReference>
<dbReference type="GO" id="GO:0007165">
    <property type="term" value="P:signal transduction"/>
    <property type="evidence" value="ECO:0007669"/>
    <property type="project" value="InterPro"/>
</dbReference>
<dbReference type="AlphaFoldDB" id="A0A225SMV2"/>
<dbReference type="SUPFAM" id="SSF158472">
    <property type="entry name" value="HAMP domain-like"/>
    <property type="match status" value="1"/>
</dbReference>
<dbReference type="CDD" id="cd01949">
    <property type="entry name" value="GGDEF"/>
    <property type="match status" value="1"/>
</dbReference>
<dbReference type="PROSITE" id="PS50887">
    <property type="entry name" value="GGDEF"/>
    <property type="match status" value="1"/>
</dbReference>
<sequence>MIKKTTSLGLYIACAMLVAMSLPVVVALTILNDTREQQISKEMTALVDEKSQTLAHSLVLPVWSLDQNDMLALLQASMLDTQVVSVEVRDPEERVLARKEEPLRRAGSLLTRTLPLTMQQPDRKLTLGSVQVVVSDAQLQRKLAADKRFQTRVLLAQAVVALLIIGLLVYRRILAPISKLTVAAGRIERGQFDTRIALTQKDEIGLLAHRMDAMQTSLKTLFDEQAAILGNIPAGVLFVRDGRIAFANDAAQSMLAINGAGLTTLASAQIFEDAQQQSLYVNQTLLRPHGATGEIVLLKRADGRSFPAELHTALIDGTRQGDQIWVIIDVSERLEAESRIDRLAFYDPVTDLPNKKLFLDRLRRGLGRQQAHGLPLVVFYMEMHRADLSHGLVKADDADLLFKECARRLGACVAPDQTLARLDGERFALGCDLPMSELAEGIRFCEALANRLIAALAEPHGSTVSFPYSLNIGINILRGEVQSAEEAVMQAKLAMVQSLAAGRNVFRFFDPAMQALASQRSALEVELRSAVAQRQFVVHYQPQVTFEGDVVGAEALVRWQHPVKGMVSPALFIPVAEELGLMEEIGHQVLEAICRDLEEWQRGGLGSELVVAVNVSAQEFKVDHFVARFHETIRQHRISSKAVKVELTESMMIDRIDEVIEKMNELKSHDVAISLDDFGTGYSSLSYLGRFPIDQLKIDQSFVRRMQDDAATASIIRSIIMLGQSLGLSIIAEGVETMEQRDLLHAQGCTLYQGYWYGRPMSGEQFTALLEGRQRVA</sequence>
<feature type="domain" description="EAL" evidence="3">
    <location>
        <begin position="520"/>
        <end position="774"/>
    </location>
</feature>
<evidence type="ECO:0000256" key="1">
    <source>
        <dbReference type="SAM" id="Coils"/>
    </source>
</evidence>
<dbReference type="InterPro" id="IPR035965">
    <property type="entry name" value="PAS-like_dom_sf"/>
</dbReference>
<dbReference type="PANTHER" id="PTHR44757:SF2">
    <property type="entry name" value="BIOFILM ARCHITECTURE MAINTENANCE PROTEIN MBAA"/>
    <property type="match status" value="1"/>
</dbReference>
<evidence type="ECO:0000256" key="2">
    <source>
        <dbReference type="SAM" id="Phobius"/>
    </source>
</evidence>
<dbReference type="InterPro" id="IPR043128">
    <property type="entry name" value="Rev_trsase/Diguanyl_cyclase"/>
</dbReference>
<evidence type="ECO:0000313" key="7">
    <source>
        <dbReference type="Proteomes" id="UP000214747"/>
    </source>
</evidence>
<comment type="caution">
    <text evidence="6">The sequence shown here is derived from an EMBL/GenBank/DDBJ whole genome shotgun (WGS) entry which is preliminary data.</text>
</comment>
<dbReference type="Pfam" id="PF00672">
    <property type="entry name" value="HAMP"/>
    <property type="match status" value="1"/>
</dbReference>
<dbReference type="RefSeq" id="WP_088757137.1">
    <property type="nucleotide sequence ID" value="NZ_NJGV01000027.1"/>
</dbReference>
<dbReference type="SUPFAM" id="SSF141868">
    <property type="entry name" value="EAL domain-like"/>
    <property type="match status" value="1"/>
</dbReference>
<evidence type="ECO:0000259" key="4">
    <source>
        <dbReference type="PROSITE" id="PS50885"/>
    </source>
</evidence>
<dbReference type="SMART" id="SM00052">
    <property type="entry name" value="EAL"/>
    <property type="match status" value="1"/>
</dbReference>
<dbReference type="InterPro" id="IPR001633">
    <property type="entry name" value="EAL_dom"/>
</dbReference>
<feature type="domain" description="GGDEF" evidence="5">
    <location>
        <begin position="374"/>
        <end position="511"/>
    </location>
</feature>
<dbReference type="Pfam" id="PF00990">
    <property type="entry name" value="GGDEF"/>
    <property type="match status" value="1"/>
</dbReference>
<dbReference type="Gene3D" id="3.30.70.270">
    <property type="match status" value="1"/>
</dbReference>
<dbReference type="NCBIfam" id="TIGR00229">
    <property type="entry name" value="sensory_box"/>
    <property type="match status" value="1"/>
</dbReference>
<organism evidence="6 7">
    <name type="scientific">Herbaspirillum aquaticum</name>
    <dbReference type="NCBI Taxonomy" id="568783"/>
    <lineage>
        <taxon>Bacteria</taxon>
        <taxon>Pseudomonadati</taxon>
        <taxon>Pseudomonadota</taxon>
        <taxon>Betaproteobacteria</taxon>
        <taxon>Burkholderiales</taxon>
        <taxon>Oxalobacteraceae</taxon>
        <taxon>Herbaspirillum</taxon>
    </lineage>
</organism>
<dbReference type="Proteomes" id="UP000214747">
    <property type="component" value="Unassembled WGS sequence"/>
</dbReference>
<dbReference type="CDD" id="cd06225">
    <property type="entry name" value="HAMP"/>
    <property type="match status" value="1"/>
</dbReference>
<protein>
    <submittedName>
        <fullName evidence="6">PAS domain S-box protein</fullName>
    </submittedName>
</protein>
<feature type="domain" description="HAMP" evidence="4">
    <location>
        <begin position="171"/>
        <end position="223"/>
    </location>
</feature>
<keyword evidence="2" id="KW-0812">Transmembrane</keyword>
<dbReference type="PROSITE" id="PS50885">
    <property type="entry name" value="HAMP"/>
    <property type="match status" value="1"/>
</dbReference>
<dbReference type="InterPro" id="IPR035919">
    <property type="entry name" value="EAL_sf"/>
</dbReference>
<keyword evidence="2" id="KW-0472">Membrane</keyword>
<dbReference type="SUPFAM" id="SSF55073">
    <property type="entry name" value="Nucleotide cyclase"/>
    <property type="match status" value="1"/>
</dbReference>
<dbReference type="SMART" id="SM00267">
    <property type="entry name" value="GGDEF"/>
    <property type="match status" value="1"/>
</dbReference>
<keyword evidence="1" id="KW-0175">Coiled coil</keyword>
<dbReference type="SMART" id="SM00304">
    <property type="entry name" value="HAMP"/>
    <property type="match status" value="1"/>
</dbReference>
<evidence type="ECO:0000313" key="6">
    <source>
        <dbReference type="EMBL" id="OWY32306.1"/>
    </source>
</evidence>
<feature type="coiled-coil region" evidence="1">
    <location>
        <begin position="474"/>
        <end position="533"/>
    </location>
</feature>
<evidence type="ECO:0000259" key="3">
    <source>
        <dbReference type="PROSITE" id="PS50883"/>
    </source>
</evidence>
<dbReference type="CDD" id="cd00130">
    <property type="entry name" value="PAS"/>
    <property type="match status" value="1"/>
</dbReference>
<dbReference type="InterPro" id="IPR052155">
    <property type="entry name" value="Biofilm_reg_signaling"/>
</dbReference>
<proteinExistence type="predicted"/>